<name>A0A918G3V7_9PSEU</name>
<dbReference type="Pfam" id="PF06475">
    <property type="entry name" value="Glycolipid_bind"/>
    <property type="match status" value="1"/>
</dbReference>
<comment type="caution">
    <text evidence="1">The sequence shown here is derived from an EMBL/GenBank/DDBJ whole genome shotgun (WGS) entry which is preliminary data.</text>
</comment>
<reference evidence="1" key="2">
    <citation type="submission" date="2020-09" db="EMBL/GenBank/DDBJ databases">
        <authorList>
            <person name="Sun Q."/>
            <person name="Ohkuma M."/>
        </authorList>
    </citation>
    <scope>NUCLEOTIDE SEQUENCE</scope>
    <source>
        <strain evidence="1">JCM 3276</strain>
    </source>
</reference>
<dbReference type="AlphaFoldDB" id="A0A918G3V7"/>
<dbReference type="Proteomes" id="UP000660680">
    <property type="component" value="Unassembled WGS sequence"/>
</dbReference>
<gene>
    <name evidence="1" type="ORF">GCM10010171_07520</name>
</gene>
<keyword evidence="2" id="KW-1185">Reference proteome</keyword>
<dbReference type="InterPro" id="IPR009467">
    <property type="entry name" value="Glycolipid-bd_prot_put"/>
</dbReference>
<dbReference type="SUPFAM" id="SSF159275">
    <property type="entry name" value="PA1994-like"/>
    <property type="match status" value="1"/>
</dbReference>
<evidence type="ECO:0000313" key="2">
    <source>
        <dbReference type="Proteomes" id="UP000660680"/>
    </source>
</evidence>
<evidence type="ECO:0008006" key="3">
    <source>
        <dbReference type="Google" id="ProtNLM"/>
    </source>
</evidence>
<protein>
    <recommendedName>
        <fullName evidence="3">Glycolipid-binding domain-containing protein</fullName>
    </recommendedName>
</protein>
<sequence>MTPEQIPAERAAEAARSGKPVVHTWQGADPARLESVRVLMGENRLRVYGRLVAAADPHIGTEPYSASFEASVDKSDAAGRVLLRTTTAEHERQLSISRTEDGLWLVDHDGTSQRADFDGSVTVDVVGAVTFTTLPVRHLRLHREEGEFEIPVVSVSLPDLSVSVVRHVYRTVSLDDDSATIELTRGGATSRIRVDRDGIVVDYPGVASRI</sequence>
<evidence type="ECO:0000313" key="1">
    <source>
        <dbReference type="EMBL" id="GGS17564.1"/>
    </source>
</evidence>
<proteinExistence type="predicted"/>
<reference evidence="1" key="1">
    <citation type="journal article" date="2014" name="Int. J. Syst. Evol. Microbiol.">
        <title>Complete genome sequence of Corynebacterium casei LMG S-19264T (=DSM 44701T), isolated from a smear-ripened cheese.</title>
        <authorList>
            <consortium name="US DOE Joint Genome Institute (JGI-PGF)"/>
            <person name="Walter F."/>
            <person name="Albersmeier A."/>
            <person name="Kalinowski J."/>
            <person name="Ruckert C."/>
        </authorList>
    </citation>
    <scope>NUCLEOTIDE SEQUENCE</scope>
    <source>
        <strain evidence="1">JCM 3276</strain>
    </source>
</reference>
<dbReference type="RefSeq" id="WP_229786540.1">
    <property type="nucleotide sequence ID" value="NZ_BMRB01000001.1"/>
</dbReference>
<dbReference type="EMBL" id="BMRB01000001">
    <property type="protein sequence ID" value="GGS17564.1"/>
    <property type="molecule type" value="Genomic_DNA"/>
</dbReference>
<accession>A0A918G3V7</accession>
<organism evidence="1 2">
    <name type="scientific">Actinokineospora fastidiosa</name>
    <dbReference type="NCBI Taxonomy" id="1816"/>
    <lineage>
        <taxon>Bacteria</taxon>
        <taxon>Bacillati</taxon>
        <taxon>Actinomycetota</taxon>
        <taxon>Actinomycetes</taxon>
        <taxon>Pseudonocardiales</taxon>
        <taxon>Pseudonocardiaceae</taxon>
        <taxon>Actinokineospora</taxon>
    </lineage>
</organism>